<protein>
    <submittedName>
        <fullName evidence="9">Iron ABC transporter permease</fullName>
    </submittedName>
</protein>
<evidence type="ECO:0000256" key="1">
    <source>
        <dbReference type="ARBA" id="ARBA00004651"/>
    </source>
</evidence>
<dbReference type="PANTHER" id="PTHR30472:SF64">
    <property type="entry name" value="IRON(3+)-HYDROXAMATE IMPORT SYSTEM PERMEASE PROTEIN FHUG"/>
    <property type="match status" value="1"/>
</dbReference>
<feature type="transmembrane region" description="Helical" evidence="8">
    <location>
        <begin position="245"/>
        <end position="270"/>
    </location>
</feature>
<feature type="transmembrane region" description="Helical" evidence="8">
    <location>
        <begin position="9"/>
        <end position="28"/>
    </location>
</feature>
<feature type="transmembrane region" description="Helical" evidence="8">
    <location>
        <begin position="64"/>
        <end position="81"/>
    </location>
</feature>
<feature type="transmembrane region" description="Helical" evidence="8">
    <location>
        <begin position="154"/>
        <end position="177"/>
    </location>
</feature>
<feature type="transmembrane region" description="Helical" evidence="8">
    <location>
        <begin position="93"/>
        <end position="116"/>
    </location>
</feature>
<dbReference type="Pfam" id="PF01032">
    <property type="entry name" value="FecCD"/>
    <property type="match status" value="1"/>
</dbReference>
<dbReference type="EMBL" id="RXNR01000014">
    <property type="protein sequence ID" value="RTQ93987.1"/>
    <property type="molecule type" value="Genomic_DNA"/>
</dbReference>
<feature type="transmembrane region" description="Helical" evidence="8">
    <location>
        <begin position="282"/>
        <end position="300"/>
    </location>
</feature>
<dbReference type="InterPro" id="IPR000522">
    <property type="entry name" value="ABC_transptr_permease_BtuC"/>
</dbReference>
<dbReference type="PANTHER" id="PTHR30472">
    <property type="entry name" value="FERRIC ENTEROBACTIN TRANSPORT SYSTEM PERMEASE PROTEIN"/>
    <property type="match status" value="1"/>
</dbReference>
<evidence type="ECO:0000256" key="8">
    <source>
        <dbReference type="SAM" id="Phobius"/>
    </source>
</evidence>
<evidence type="ECO:0000256" key="5">
    <source>
        <dbReference type="ARBA" id="ARBA00022692"/>
    </source>
</evidence>
<proteinExistence type="inferred from homology"/>
<keyword evidence="5 8" id="KW-0812">Transmembrane</keyword>
<dbReference type="OrthoDB" id="9811721at2"/>
<dbReference type="InterPro" id="IPR037294">
    <property type="entry name" value="ABC_BtuC-like"/>
</dbReference>
<accession>A0A431UTX7</accession>
<dbReference type="GO" id="GO:0005886">
    <property type="term" value="C:plasma membrane"/>
    <property type="evidence" value="ECO:0007669"/>
    <property type="project" value="UniProtKB-SubCell"/>
</dbReference>
<evidence type="ECO:0000256" key="3">
    <source>
        <dbReference type="ARBA" id="ARBA00022448"/>
    </source>
</evidence>
<dbReference type="GO" id="GO:0033214">
    <property type="term" value="P:siderophore-iron import into cell"/>
    <property type="evidence" value="ECO:0007669"/>
    <property type="project" value="TreeGrafter"/>
</dbReference>
<feature type="transmembrane region" description="Helical" evidence="8">
    <location>
        <begin position="122"/>
        <end position="142"/>
    </location>
</feature>
<comment type="subcellular location">
    <subcellularLocation>
        <location evidence="1">Cell membrane</location>
        <topology evidence="1">Multi-pass membrane protein</topology>
    </subcellularLocation>
</comment>
<name>A0A431UTX7_9BACI</name>
<gene>
    <name evidence="9" type="ORF">EKG35_06675</name>
</gene>
<evidence type="ECO:0000256" key="4">
    <source>
        <dbReference type="ARBA" id="ARBA00022475"/>
    </source>
</evidence>
<keyword evidence="3" id="KW-0813">Transport</keyword>
<evidence type="ECO:0000256" key="6">
    <source>
        <dbReference type="ARBA" id="ARBA00022989"/>
    </source>
</evidence>
<feature type="transmembrane region" description="Helical" evidence="8">
    <location>
        <begin position="312"/>
        <end position="332"/>
    </location>
</feature>
<sequence>MAPKRRNSLLLYILVTLLLVFLTFLFSINLGSYHLSLLEVANTLVGHGSDNSILVLFEYRLPRILIALVGGAGIAVAGSLLQSYTGNHLADTGLLGLHAGASFGLIIFMSFFSQSFLYAEMLIPFFAFIGGILAAILIVYLAKSKNRTINTNKLILIGIAVSALFNAITLFLSLRLSDETYSFAASWLLGNIWARDWIHVSIILPWVAIFSLLAYRLAHPLNLLQVGDEFAQTTGISVKYIKNNALLLAVLLSSGSVAMVGNISFLGLLAPHLARQLVGSDYRLTLPLSAILGSIILLLSDTIGRSLFEANPIPAGIFVAFIGGPYFIFLLLKNNRSV</sequence>
<dbReference type="Proteomes" id="UP000276349">
    <property type="component" value="Unassembled WGS sequence"/>
</dbReference>
<dbReference type="Gene3D" id="1.10.3470.10">
    <property type="entry name" value="ABC transporter involved in vitamin B12 uptake, BtuC"/>
    <property type="match status" value="1"/>
</dbReference>
<evidence type="ECO:0000313" key="9">
    <source>
        <dbReference type="EMBL" id="RTQ93987.1"/>
    </source>
</evidence>
<reference evidence="9 10" key="1">
    <citation type="submission" date="2018-12" db="EMBL/GenBank/DDBJ databases">
        <authorList>
            <person name="Yu L."/>
        </authorList>
    </citation>
    <scope>NUCLEOTIDE SEQUENCE [LARGE SCALE GENOMIC DNA]</scope>
    <source>
        <strain evidence="9 10">S5H2222</strain>
    </source>
</reference>
<dbReference type="AlphaFoldDB" id="A0A431UTX7"/>
<keyword evidence="7 8" id="KW-0472">Membrane</keyword>
<keyword evidence="6 8" id="KW-1133">Transmembrane helix</keyword>
<dbReference type="SUPFAM" id="SSF81345">
    <property type="entry name" value="ABC transporter involved in vitamin B12 uptake, BtuC"/>
    <property type="match status" value="1"/>
</dbReference>
<dbReference type="FunFam" id="1.10.3470.10:FF:000001">
    <property type="entry name" value="Vitamin B12 ABC transporter permease BtuC"/>
    <property type="match status" value="1"/>
</dbReference>
<evidence type="ECO:0000256" key="7">
    <source>
        <dbReference type="ARBA" id="ARBA00023136"/>
    </source>
</evidence>
<evidence type="ECO:0000256" key="2">
    <source>
        <dbReference type="ARBA" id="ARBA00007935"/>
    </source>
</evidence>
<dbReference type="GO" id="GO:0022857">
    <property type="term" value="F:transmembrane transporter activity"/>
    <property type="evidence" value="ECO:0007669"/>
    <property type="project" value="InterPro"/>
</dbReference>
<dbReference type="CDD" id="cd06550">
    <property type="entry name" value="TM_ABC_iron-siderophores_like"/>
    <property type="match status" value="1"/>
</dbReference>
<keyword evidence="10" id="KW-1185">Reference proteome</keyword>
<organism evidence="9 10">
    <name type="scientific">Lysinibacillus telephonicus</name>
    <dbReference type="NCBI Taxonomy" id="1714840"/>
    <lineage>
        <taxon>Bacteria</taxon>
        <taxon>Bacillati</taxon>
        <taxon>Bacillota</taxon>
        <taxon>Bacilli</taxon>
        <taxon>Bacillales</taxon>
        <taxon>Bacillaceae</taxon>
        <taxon>Lysinibacillus</taxon>
    </lineage>
</organism>
<comment type="similarity">
    <text evidence="2">Belongs to the binding-protein-dependent transport system permease family. FecCD subfamily.</text>
</comment>
<comment type="caution">
    <text evidence="9">The sequence shown here is derived from an EMBL/GenBank/DDBJ whole genome shotgun (WGS) entry which is preliminary data.</text>
</comment>
<keyword evidence="4" id="KW-1003">Cell membrane</keyword>
<feature type="transmembrane region" description="Helical" evidence="8">
    <location>
        <begin position="197"/>
        <end position="215"/>
    </location>
</feature>
<dbReference type="RefSeq" id="WP_126293668.1">
    <property type="nucleotide sequence ID" value="NZ_CP155468.1"/>
</dbReference>
<evidence type="ECO:0000313" key="10">
    <source>
        <dbReference type="Proteomes" id="UP000276349"/>
    </source>
</evidence>